<feature type="transmembrane region" description="Helical" evidence="4">
    <location>
        <begin position="266"/>
        <end position="286"/>
    </location>
</feature>
<dbReference type="EMBL" id="JAWDJX010000005">
    <property type="protein sequence ID" value="KAK3056820.1"/>
    <property type="molecule type" value="Genomic_DNA"/>
</dbReference>
<feature type="compositionally biased region" description="Polar residues" evidence="3">
    <location>
        <begin position="29"/>
        <end position="39"/>
    </location>
</feature>
<dbReference type="InterPro" id="IPR036259">
    <property type="entry name" value="MFS_trans_sf"/>
</dbReference>
<feature type="transmembrane region" description="Helical" evidence="4">
    <location>
        <begin position="148"/>
        <end position="167"/>
    </location>
</feature>
<dbReference type="Pfam" id="PF07690">
    <property type="entry name" value="MFS_1"/>
    <property type="match status" value="1"/>
</dbReference>
<sequence>MFRTLSGTADPRDYSDPVEEKPKRGAAGNSHSGESTESDVNVIERTAGQSHEEEYEDEIHEEKAPIRQSRRSSKELTRTTSHALSRVSSHLTTRSLPDPGPPPDGGLKAWSQIACGWIAIATCWGWINCFGVFQTYYTLTLDVAPSSISWIGTVQNFLSFTIGAFSGRLLDAGYFLPTAFVGVVLQVLGIFMMSLSTKYWQLMLTQGVLCGIGGGLYFTPCMGVMATWFSKRRSFAMGVASTGNSVGGMIYPVIVRELLPKIGFAWTTRVLGFMNLGLLSLVLIFMKPRLPPRKSHALIDWSAFRELPFTLFCIGMYLQVWDIYYTLYYISSFGVEALGMPFEKATVLLIIINGIGVPARLAPGYVADKVGQLNLLVPISACLVVVAWSWIAVHSVAGLYAFACLYGLLAAALQCLLPPTVAALTSDLRVIGTRLGMVFAVMGFAALTGPPIGGAIQQAQHGHYTGAQAWSAASTVIAFVFFAVARMSRAGWKLRAKV</sequence>
<protein>
    <recommendedName>
        <fullName evidence="7">Major facilitator superfamily (MFS) profile domain-containing protein</fullName>
    </recommendedName>
</protein>
<dbReference type="PANTHER" id="PTHR11360">
    <property type="entry name" value="MONOCARBOXYLATE TRANSPORTER"/>
    <property type="match status" value="1"/>
</dbReference>
<feature type="transmembrane region" description="Helical" evidence="4">
    <location>
        <begin position="467"/>
        <end position="485"/>
    </location>
</feature>
<evidence type="ECO:0000313" key="6">
    <source>
        <dbReference type="Proteomes" id="UP001271007"/>
    </source>
</evidence>
<proteinExistence type="inferred from homology"/>
<keyword evidence="6" id="KW-1185">Reference proteome</keyword>
<dbReference type="Proteomes" id="UP001271007">
    <property type="component" value="Unassembled WGS sequence"/>
</dbReference>
<dbReference type="GO" id="GO:0016020">
    <property type="term" value="C:membrane"/>
    <property type="evidence" value="ECO:0007669"/>
    <property type="project" value="UniProtKB-SubCell"/>
</dbReference>
<keyword evidence="4" id="KW-0472">Membrane</keyword>
<name>A0AAJ0GG06_9PEZI</name>
<feature type="transmembrane region" description="Helical" evidence="4">
    <location>
        <begin position="199"/>
        <end position="223"/>
    </location>
</feature>
<gene>
    <name evidence="5" type="ORF">LTR09_002613</name>
</gene>
<feature type="compositionally biased region" description="Polar residues" evidence="3">
    <location>
        <begin position="78"/>
        <end position="95"/>
    </location>
</feature>
<dbReference type="Gene3D" id="1.20.1250.20">
    <property type="entry name" value="MFS general substrate transporter like domains"/>
    <property type="match status" value="2"/>
</dbReference>
<feature type="region of interest" description="Disordered" evidence="3">
    <location>
        <begin position="1"/>
        <end position="104"/>
    </location>
</feature>
<feature type="transmembrane region" description="Helical" evidence="4">
    <location>
        <begin position="397"/>
        <end position="416"/>
    </location>
</feature>
<keyword evidence="4" id="KW-0812">Transmembrane</keyword>
<dbReference type="AlphaFoldDB" id="A0AAJ0GG06"/>
<accession>A0AAJ0GG06</accession>
<feature type="transmembrane region" description="Helical" evidence="4">
    <location>
        <begin position="347"/>
        <end position="366"/>
    </location>
</feature>
<feature type="transmembrane region" description="Helical" evidence="4">
    <location>
        <begin position="114"/>
        <end position="136"/>
    </location>
</feature>
<comment type="similarity">
    <text evidence="2">Belongs to the major facilitator superfamily. Monocarboxylate porter (TC 2.A.1.13) family.</text>
</comment>
<evidence type="ECO:0000256" key="3">
    <source>
        <dbReference type="SAM" id="MobiDB-lite"/>
    </source>
</evidence>
<evidence type="ECO:0008006" key="7">
    <source>
        <dbReference type="Google" id="ProtNLM"/>
    </source>
</evidence>
<feature type="transmembrane region" description="Helical" evidence="4">
    <location>
        <begin position="428"/>
        <end position="447"/>
    </location>
</feature>
<dbReference type="InterPro" id="IPR050327">
    <property type="entry name" value="Proton-linked_MCT"/>
</dbReference>
<feature type="transmembrane region" description="Helical" evidence="4">
    <location>
        <begin position="373"/>
        <end position="391"/>
    </location>
</feature>
<comment type="subcellular location">
    <subcellularLocation>
        <location evidence="1">Membrane</location>
        <topology evidence="1">Multi-pass membrane protein</topology>
    </subcellularLocation>
</comment>
<evidence type="ECO:0000256" key="2">
    <source>
        <dbReference type="ARBA" id="ARBA00006727"/>
    </source>
</evidence>
<reference evidence="5" key="1">
    <citation type="submission" date="2023-04" db="EMBL/GenBank/DDBJ databases">
        <title>Black Yeasts Isolated from many extreme environments.</title>
        <authorList>
            <person name="Coleine C."/>
            <person name="Stajich J.E."/>
            <person name="Selbmann L."/>
        </authorList>
    </citation>
    <scope>NUCLEOTIDE SEQUENCE</scope>
    <source>
        <strain evidence="5">CCFEE 5312</strain>
    </source>
</reference>
<feature type="compositionally biased region" description="Basic and acidic residues" evidence="3">
    <location>
        <begin position="10"/>
        <end position="23"/>
    </location>
</feature>
<dbReference type="InterPro" id="IPR011701">
    <property type="entry name" value="MFS"/>
</dbReference>
<feature type="transmembrane region" description="Helical" evidence="4">
    <location>
        <begin position="307"/>
        <end position="327"/>
    </location>
</feature>
<dbReference type="SUPFAM" id="SSF103473">
    <property type="entry name" value="MFS general substrate transporter"/>
    <property type="match status" value="1"/>
</dbReference>
<evidence type="ECO:0000313" key="5">
    <source>
        <dbReference type="EMBL" id="KAK3056820.1"/>
    </source>
</evidence>
<organism evidence="5 6">
    <name type="scientific">Extremus antarcticus</name>
    <dbReference type="NCBI Taxonomy" id="702011"/>
    <lineage>
        <taxon>Eukaryota</taxon>
        <taxon>Fungi</taxon>
        <taxon>Dikarya</taxon>
        <taxon>Ascomycota</taxon>
        <taxon>Pezizomycotina</taxon>
        <taxon>Dothideomycetes</taxon>
        <taxon>Dothideomycetidae</taxon>
        <taxon>Mycosphaerellales</taxon>
        <taxon>Extremaceae</taxon>
        <taxon>Extremus</taxon>
    </lineage>
</organism>
<comment type="caution">
    <text evidence="5">The sequence shown here is derived from an EMBL/GenBank/DDBJ whole genome shotgun (WGS) entry which is preliminary data.</text>
</comment>
<evidence type="ECO:0000256" key="4">
    <source>
        <dbReference type="SAM" id="Phobius"/>
    </source>
</evidence>
<dbReference type="GO" id="GO:0022857">
    <property type="term" value="F:transmembrane transporter activity"/>
    <property type="evidence" value="ECO:0007669"/>
    <property type="project" value="InterPro"/>
</dbReference>
<feature type="transmembrane region" description="Helical" evidence="4">
    <location>
        <begin position="174"/>
        <end position="193"/>
    </location>
</feature>
<feature type="transmembrane region" description="Helical" evidence="4">
    <location>
        <begin position="235"/>
        <end position="254"/>
    </location>
</feature>
<keyword evidence="4" id="KW-1133">Transmembrane helix</keyword>
<evidence type="ECO:0000256" key="1">
    <source>
        <dbReference type="ARBA" id="ARBA00004141"/>
    </source>
</evidence>
<dbReference type="PANTHER" id="PTHR11360:SF130">
    <property type="entry name" value="MAJOR FACILITATOR SUPERFAMILY (MFS) PROFILE DOMAIN-CONTAINING PROTEIN-RELATED"/>
    <property type="match status" value="1"/>
</dbReference>